<evidence type="ECO:0000256" key="3">
    <source>
        <dbReference type="PROSITE-ProRule" id="PRU01278"/>
    </source>
</evidence>
<dbReference type="InterPro" id="IPR044872">
    <property type="entry name" value="CcmK/CsoS1_BMC"/>
</dbReference>
<feature type="domain" description="BMC" evidence="5">
    <location>
        <begin position="5"/>
        <end position="89"/>
    </location>
</feature>
<reference evidence="6 7" key="1">
    <citation type="submission" date="2016-10" db="EMBL/GenBank/DDBJ databases">
        <authorList>
            <person name="de Groot N.N."/>
        </authorList>
    </citation>
    <scope>NUCLEOTIDE SEQUENCE [LARGE SCALE GENOMIC DNA]</scope>
    <source>
        <strain evidence="6 7">DSM 7343</strain>
    </source>
</reference>
<dbReference type="AlphaFoldDB" id="A0A1H3ZY68"/>
<dbReference type="CDD" id="cd07045">
    <property type="entry name" value="BMC_CcmK_like"/>
    <property type="match status" value="1"/>
</dbReference>
<dbReference type="RefSeq" id="WP_092346810.1">
    <property type="nucleotide sequence ID" value="NZ_FNQN01000004.1"/>
</dbReference>
<comment type="subcellular location">
    <subcellularLocation>
        <location evidence="1">Bacterial microcompartment</location>
    </subcellularLocation>
</comment>
<dbReference type="Proteomes" id="UP000199409">
    <property type="component" value="Unassembled WGS sequence"/>
</dbReference>
<dbReference type="EMBL" id="FNQN01000004">
    <property type="protein sequence ID" value="SEA28588.1"/>
    <property type="molecule type" value="Genomic_DNA"/>
</dbReference>
<accession>A0A1H3ZY68</accession>
<evidence type="ECO:0000313" key="7">
    <source>
        <dbReference type="Proteomes" id="UP000199409"/>
    </source>
</evidence>
<dbReference type="InterPro" id="IPR050575">
    <property type="entry name" value="BMC_shell"/>
</dbReference>
<dbReference type="PANTHER" id="PTHR33941">
    <property type="entry name" value="PROPANEDIOL UTILIZATION PROTEIN PDUA"/>
    <property type="match status" value="1"/>
</dbReference>
<dbReference type="SUPFAM" id="SSF143414">
    <property type="entry name" value="CcmK-like"/>
    <property type="match status" value="1"/>
</dbReference>
<evidence type="ECO:0000256" key="4">
    <source>
        <dbReference type="SAM" id="MobiDB-lite"/>
    </source>
</evidence>
<keyword evidence="7" id="KW-1185">Reference proteome</keyword>
<dbReference type="OrthoDB" id="9812608at2"/>
<dbReference type="InterPro" id="IPR037233">
    <property type="entry name" value="CcmK-like_sf"/>
</dbReference>
<organism evidence="6 7">
    <name type="scientific">Desulfuromusa kysingii</name>
    <dbReference type="NCBI Taxonomy" id="37625"/>
    <lineage>
        <taxon>Bacteria</taxon>
        <taxon>Pseudomonadati</taxon>
        <taxon>Thermodesulfobacteriota</taxon>
        <taxon>Desulfuromonadia</taxon>
        <taxon>Desulfuromonadales</taxon>
        <taxon>Geopsychrobacteraceae</taxon>
        <taxon>Desulfuromusa</taxon>
    </lineage>
</organism>
<dbReference type="PROSITE" id="PS51930">
    <property type="entry name" value="BMC_2"/>
    <property type="match status" value="1"/>
</dbReference>
<comment type="similarity">
    <text evidence="3">Belongs to the bacterial microcompartments protein family.</text>
</comment>
<dbReference type="STRING" id="37625.SAMN05660420_01723"/>
<evidence type="ECO:0000256" key="1">
    <source>
        <dbReference type="ARBA" id="ARBA00024322"/>
    </source>
</evidence>
<protein>
    <submittedName>
        <fullName evidence="6">BMC domain-containing protein</fullName>
    </submittedName>
</protein>
<dbReference type="Gene3D" id="3.30.70.1710">
    <property type="match status" value="1"/>
</dbReference>
<evidence type="ECO:0000313" key="6">
    <source>
        <dbReference type="EMBL" id="SEA28588.1"/>
    </source>
</evidence>
<dbReference type="PANTHER" id="PTHR33941:SF11">
    <property type="entry name" value="BACTERIAL MICROCOMPARTMENT SHELL PROTEIN PDUJ"/>
    <property type="match status" value="1"/>
</dbReference>
<dbReference type="SMART" id="SM00877">
    <property type="entry name" value="BMC"/>
    <property type="match status" value="1"/>
</dbReference>
<proteinExistence type="inferred from homology"/>
<keyword evidence="2" id="KW-1283">Bacterial microcompartment</keyword>
<dbReference type="GO" id="GO:0031469">
    <property type="term" value="C:bacterial microcompartment"/>
    <property type="evidence" value="ECO:0007669"/>
    <property type="project" value="UniProtKB-SubCell"/>
</dbReference>
<feature type="compositionally biased region" description="Basic and acidic residues" evidence="4">
    <location>
        <begin position="97"/>
        <end position="112"/>
    </location>
</feature>
<gene>
    <name evidence="6" type="ORF">SAMN05660420_01723</name>
</gene>
<dbReference type="InterPro" id="IPR000249">
    <property type="entry name" value="BMC_dom"/>
</dbReference>
<dbReference type="Pfam" id="PF00936">
    <property type="entry name" value="BMC"/>
    <property type="match status" value="1"/>
</dbReference>
<feature type="region of interest" description="Disordered" evidence="4">
    <location>
        <begin position="97"/>
        <end position="117"/>
    </location>
</feature>
<name>A0A1H3ZY68_9BACT</name>
<evidence type="ECO:0000259" key="5">
    <source>
        <dbReference type="PROSITE" id="PS51930"/>
    </source>
</evidence>
<sequence length="178" mass="19080">MNNKALGIFETIGFVPAVTGADAALKSADVELLGCRYVGSGLVSVLLSGDVSSVKVAVDSGCSAAAQVGSVESQTVIARTAEGLGFVVDDVKQKQSKSDSVKKPLKRQDVKPKRTGKRVSNKIVPELSLEELSRLNVVKLRELSRQIPGIALDRKIIRSARKDELIDAIISCYQKDKE</sequence>
<evidence type="ECO:0000256" key="2">
    <source>
        <dbReference type="ARBA" id="ARBA00024446"/>
    </source>
</evidence>